<name>A0A645BYQ5_9ZZZZ</name>
<dbReference type="EMBL" id="VSSQ01023365">
    <property type="protein sequence ID" value="MPM70248.1"/>
    <property type="molecule type" value="Genomic_DNA"/>
</dbReference>
<protein>
    <submittedName>
        <fullName evidence="1">Uncharacterized protein</fullName>
    </submittedName>
</protein>
<reference evidence="1" key="1">
    <citation type="submission" date="2019-08" db="EMBL/GenBank/DDBJ databases">
        <authorList>
            <person name="Kucharzyk K."/>
            <person name="Murdoch R.W."/>
            <person name="Higgins S."/>
            <person name="Loffler F."/>
        </authorList>
    </citation>
    <scope>NUCLEOTIDE SEQUENCE</scope>
</reference>
<organism evidence="1">
    <name type="scientific">bioreactor metagenome</name>
    <dbReference type="NCBI Taxonomy" id="1076179"/>
    <lineage>
        <taxon>unclassified sequences</taxon>
        <taxon>metagenomes</taxon>
        <taxon>ecological metagenomes</taxon>
    </lineage>
</organism>
<evidence type="ECO:0000313" key="1">
    <source>
        <dbReference type="EMBL" id="MPM70248.1"/>
    </source>
</evidence>
<proteinExistence type="predicted"/>
<comment type="caution">
    <text evidence="1">The sequence shown here is derived from an EMBL/GenBank/DDBJ whole genome shotgun (WGS) entry which is preliminary data.</text>
</comment>
<sequence length="149" mass="15758">MPGLRRDFCDGLLACGITLDKAVGRGLFPKGLADAVVGKVRAKKVDLGLFYPKVNGKPRLVLTAAGGCDKLPGEDFPVFSQGPVVNLLLFTKGAPAAHRFDMRPAVDCAHEFRQQNGGSPLKQDAAAALLCRNEEAFCAALPVGMLSVH</sequence>
<gene>
    <name evidence="1" type="ORF">SDC9_117202</name>
</gene>
<dbReference type="AlphaFoldDB" id="A0A645BYQ5"/>
<accession>A0A645BYQ5</accession>